<accession>A0A1G9TI59</accession>
<gene>
    <name evidence="4" type="ORF">SAMN05421823_11429</name>
</gene>
<evidence type="ECO:0000313" key="5">
    <source>
        <dbReference type="Proteomes" id="UP000198510"/>
    </source>
</evidence>
<dbReference type="Gene3D" id="3.90.245.10">
    <property type="entry name" value="Ribonucleoside hydrolase-like"/>
    <property type="match status" value="1"/>
</dbReference>
<feature type="domain" description="Cellulose-binding Sde182 nucleoside hydrolase-like" evidence="2">
    <location>
        <begin position="37"/>
        <end position="310"/>
    </location>
</feature>
<evidence type="ECO:0000259" key="3">
    <source>
        <dbReference type="Pfam" id="PF21027"/>
    </source>
</evidence>
<dbReference type="InterPro" id="IPR013783">
    <property type="entry name" value="Ig-like_fold"/>
</dbReference>
<dbReference type="InterPro" id="IPR048527">
    <property type="entry name" value="Sde182_C"/>
</dbReference>
<dbReference type="OrthoDB" id="253051at2"/>
<dbReference type="Gene3D" id="2.60.40.10">
    <property type="entry name" value="Immunoglobulins"/>
    <property type="match status" value="1"/>
</dbReference>
<proteinExistence type="predicted"/>
<dbReference type="EMBL" id="FNFO01000014">
    <property type="protein sequence ID" value="SDM47456.1"/>
    <property type="molecule type" value="Genomic_DNA"/>
</dbReference>
<evidence type="ECO:0000256" key="1">
    <source>
        <dbReference type="SAM" id="SignalP"/>
    </source>
</evidence>
<dbReference type="SUPFAM" id="SSF53590">
    <property type="entry name" value="Nucleoside hydrolase"/>
    <property type="match status" value="1"/>
</dbReference>
<sequence>MKFTPLRLLVLCATFSHALSAQSPSKKAPSAAPLKPRILVLTDVSTWETDDSESLVRLLVHADLLEIEGLVYTTGWSLDSTRVQFFDLIHVATDAYAKDLPNLQKRSGQTELATDELRQRIGSWPSADYLRARTVFGSKNRGMAFIGEDNDSPGSELIIRLADEPDERPLWVLAWGGGNTFAQALWRVRQDRTAAQLQAFLAKIRFYAITDQDRDQRTPFDISSHQWMRQAFGKSLFFLWDESAWAYQNGTGKRNWEQYAMHIQHHGQLGEVYPKYKFGVEGDTPSFLYVLPNGLNDPEHPTHGGWGGYFAWGLTEDQKTYAYTNHGESSARALSRKYEAYFYPAIFNNFAARMDWAHTGTGNRNPVVVLNGDSGLDFLRLTPPSGMSITLDASASHDPDGDPLTYRWWVLTQAGTYPGEVTLTDTNASQITLQIPTDAAGKSFHLICEVTDKGTPVLTSYRRIILEPTPYTRKKKKP</sequence>
<protein>
    <recommendedName>
        <fullName evidence="6">DUF1593 domain-containing protein</fullName>
    </recommendedName>
</protein>
<dbReference type="InterPro" id="IPR011483">
    <property type="entry name" value="Sde182_NH-like"/>
</dbReference>
<reference evidence="4 5" key="1">
    <citation type="submission" date="2016-10" db="EMBL/GenBank/DDBJ databases">
        <authorList>
            <person name="de Groot N.N."/>
        </authorList>
    </citation>
    <scope>NUCLEOTIDE SEQUENCE [LARGE SCALE GENOMIC DNA]</scope>
    <source>
        <strain evidence="4 5">DSM 25186</strain>
    </source>
</reference>
<dbReference type="AlphaFoldDB" id="A0A1G9TI59"/>
<dbReference type="Proteomes" id="UP000198510">
    <property type="component" value="Unassembled WGS sequence"/>
</dbReference>
<dbReference type="Pfam" id="PF21027">
    <property type="entry name" value="Sde0182_C"/>
    <property type="match status" value="1"/>
</dbReference>
<dbReference type="RefSeq" id="WP_089687826.1">
    <property type="nucleotide sequence ID" value="NZ_FNFO01000014.1"/>
</dbReference>
<feature type="signal peptide" evidence="1">
    <location>
        <begin position="1"/>
        <end position="21"/>
    </location>
</feature>
<dbReference type="InterPro" id="IPR036452">
    <property type="entry name" value="Ribo_hydro-like"/>
</dbReference>
<dbReference type="STRING" id="1075417.SAMN05421823_11429"/>
<dbReference type="GO" id="GO:0016799">
    <property type="term" value="F:hydrolase activity, hydrolyzing N-glycosyl compounds"/>
    <property type="evidence" value="ECO:0007669"/>
    <property type="project" value="InterPro"/>
</dbReference>
<evidence type="ECO:0000313" key="4">
    <source>
        <dbReference type="EMBL" id="SDM47456.1"/>
    </source>
</evidence>
<keyword evidence="5" id="KW-1185">Reference proteome</keyword>
<feature type="domain" description="Cellulose-binding Sde182 C-terminal" evidence="3">
    <location>
        <begin position="389"/>
        <end position="467"/>
    </location>
</feature>
<evidence type="ECO:0000259" key="2">
    <source>
        <dbReference type="Pfam" id="PF07632"/>
    </source>
</evidence>
<feature type="chain" id="PRO_5011673032" description="DUF1593 domain-containing protein" evidence="1">
    <location>
        <begin position="22"/>
        <end position="478"/>
    </location>
</feature>
<evidence type="ECO:0008006" key="6">
    <source>
        <dbReference type="Google" id="ProtNLM"/>
    </source>
</evidence>
<organism evidence="4 5">
    <name type="scientific">Catalinimonas alkaloidigena</name>
    <dbReference type="NCBI Taxonomy" id="1075417"/>
    <lineage>
        <taxon>Bacteria</taxon>
        <taxon>Pseudomonadati</taxon>
        <taxon>Bacteroidota</taxon>
        <taxon>Cytophagia</taxon>
        <taxon>Cytophagales</taxon>
        <taxon>Catalimonadaceae</taxon>
        <taxon>Catalinimonas</taxon>
    </lineage>
</organism>
<dbReference type="Pfam" id="PF07632">
    <property type="entry name" value="Sde182_NH-like"/>
    <property type="match status" value="1"/>
</dbReference>
<name>A0A1G9TI59_9BACT</name>
<keyword evidence="1" id="KW-0732">Signal</keyword>